<organism evidence="2">
    <name type="scientific">freshwater metagenome</name>
    <dbReference type="NCBI Taxonomy" id="449393"/>
    <lineage>
        <taxon>unclassified sequences</taxon>
        <taxon>metagenomes</taxon>
        <taxon>ecological metagenomes</taxon>
    </lineage>
</organism>
<dbReference type="AlphaFoldDB" id="A0A6J6HCE8"/>
<dbReference type="EMBL" id="CAEZUL010000217">
    <property type="protein sequence ID" value="CAB4611117.1"/>
    <property type="molecule type" value="Genomic_DNA"/>
</dbReference>
<gene>
    <name evidence="2" type="ORF">UFOPK1808_01374</name>
</gene>
<proteinExistence type="predicted"/>
<feature type="compositionally biased region" description="Basic and acidic residues" evidence="1">
    <location>
        <begin position="159"/>
        <end position="171"/>
    </location>
</feature>
<feature type="region of interest" description="Disordered" evidence="1">
    <location>
        <begin position="159"/>
        <end position="179"/>
    </location>
</feature>
<evidence type="ECO:0000313" key="2">
    <source>
        <dbReference type="EMBL" id="CAB4611117.1"/>
    </source>
</evidence>
<reference evidence="2" key="1">
    <citation type="submission" date="2020-05" db="EMBL/GenBank/DDBJ databases">
        <authorList>
            <person name="Chiriac C."/>
            <person name="Salcher M."/>
            <person name="Ghai R."/>
            <person name="Kavagutti S V."/>
        </authorList>
    </citation>
    <scope>NUCLEOTIDE SEQUENCE</scope>
</reference>
<name>A0A6J6HCE8_9ZZZZ</name>
<evidence type="ECO:0000256" key="1">
    <source>
        <dbReference type="SAM" id="MobiDB-lite"/>
    </source>
</evidence>
<accession>A0A6J6HCE8</accession>
<protein>
    <submittedName>
        <fullName evidence="2">Unannotated protein</fullName>
    </submittedName>
</protein>
<sequence>MFDNFVDGSGFNDSKKFLLSDKGTLLKSFSFDNDVCEPNEPFRNLSQRPKTNKQRSQWCSRQRCAIGMQDGIGFRNCFSKNEKHHHVESDTNRDTCCTKQPARNNTSKSCLHRLTHIHGKKQRVNPPFRMSHQNQQCLTTTGAGVGQGLSLWLRNPRETHFGDGQHDEKTQQHHNGCQHPPVGRGGARCNHSSCSCLKPLGTGPFQ</sequence>